<evidence type="ECO:0000313" key="3">
    <source>
        <dbReference type="Proteomes" id="UP000034350"/>
    </source>
</evidence>
<evidence type="ECO:0000256" key="1">
    <source>
        <dbReference type="SAM" id="SignalP"/>
    </source>
</evidence>
<name>A0A0F9WTN3_9MICR</name>
<protein>
    <submittedName>
        <fullName evidence="2">Uncharacterized protein</fullName>
    </submittedName>
</protein>
<feature type="chain" id="PRO_5002529663" evidence="1">
    <location>
        <begin position="17"/>
        <end position="313"/>
    </location>
</feature>
<dbReference type="VEuPathDB" id="MicrosporidiaDB:NCER_100347"/>
<dbReference type="Proteomes" id="UP000034350">
    <property type="component" value="Unassembled WGS sequence"/>
</dbReference>
<reference evidence="2 3" key="1">
    <citation type="journal article" date="2015" name="Environ. Microbiol.">
        <title>Genome analyses suggest the presence of polyploidy and recent human-driven expansions in eight global populations of the honeybee pathogen Nosema ceranae.</title>
        <authorList>
            <person name="Pelin A."/>
            <person name="Selman M."/>
            <person name="Aris-Brosou S."/>
            <person name="Farinelli L."/>
            <person name="Corradi N."/>
        </authorList>
    </citation>
    <scope>NUCLEOTIDE SEQUENCE [LARGE SCALE GENOMIC DNA]</scope>
    <source>
        <strain evidence="2 3">PA08 1199</strain>
    </source>
</reference>
<keyword evidence="3" id="KW-1185">Reference proteome</keyword>
<dbReference type="EMBL" id="JPQZ01000006">
    <property type="protein sequence ID" value="KKO76178.1"/>
    <property type="molecule type" value="Genomic_DNA"/>
</dbReference>
<proteinExistence type="predicted"/>
<evidence type="ECO:0000313" key="2">
    <source>
        <dbReference type="EMBL" id="KKO76178.1"/>
    </source>
</evidence>
<gene>
    <name evidence="2" type="ORF">AAJ76_600096445</name>
</gene>
<dbReference type="RefSeq" id="XP_024331920.1">
    <property type="nucleotide sequence ID" value="XM_024476141.1"/>
</dbReference>
<comment type="caution">
    <text evidence="2">The sequence shown here is derived from an EMBL/GenBank/DDBJ whole genome shotgun (WGS) entry which is preliminary data.</text>
</comment>
<keyword evidence="1" id="KW-0732">Signal</keyword>
<dbReference type="VEuPathDB" id="MicrosporidiaDB:AAJ76_600096445"/>
<dbReference type="VEuPathDB" id="MicrosporidiaDB:G9O61_00g017770"/>
<accession>A0A0F9WTN3</accession>
<dbReference type="GeneID" id="36321091"/>
<feature type="signal peptide" evidence="1">
    <location>
        <begin position="1"/>
        <end position="16"/>
    </location>
</feature>
<sequence>MFFFYFLFIVSSLSNSNINSLDSKVNVFYHSIIYRLKLTTQGLLDKDVKDVYKDMIRPNRFHIEVYYYSLYYDINLIVKKYDGMTSYKKVFKCYLESINNLLYWNSVELRIPKYSYLFYICKNKYLTTTNTIQDSYISSTTKVTCFLLNLREKFTSIIYYRHHSRELYNLLFYTFSLLHSIESSYINDALIHFSMIYIVISKLNEGETLTLVCIYYLLDKIIDSLMPLSHVTKSFISLKSIILDIDNFPQSNHENVLRYKSYSYILMLENLIKRKSMYSERPYCKIYSIKPEVNENEDKIEKIENLISIFYQS</sequence>
<organism evidence="2 3">
    <name type="scientific">Vairimorpha ceranae</name>
    <dbReference type="NCBI Taxonomy" id="40302"/>
    <lineage>
        <taxon>Eukaryota</taxon>
        <taxon>Fungi</taxon>
        <taxon>Fungi incertae sedis</taxon>
        <taxon>Microsporidia</taxon>
        <taxon>Nosematidae</taxon>
        <taxon>Vairimorpha</taxon>
    </lineage>
</organism>
<dbReference type="AlphaFoldDB" id="A0A0F9WTN3"/>